<reference evidence="2" key="1">
    <citation type="journal article" date="2015" name="Nat. Genet.">
        <title>The genome and transcriptome of the zoonotic hookworm Ancylostoma ceylanicum identify infection-specific gene families.</title>
        <authorList>
            <person name="Schwarz E.M."/>
            <person name="Hu Y."/>
            <person name="Antoshechkin I."/>
            <person name="Miller M.M."/>
            <person name="Sternberg P.W."/>
            <person name="Aroian R.V."/>
        </authorList>
    </citation>
    <scope>NUCLEOTIDE SEQUENCE</scope>
    <source>
        <strain evidence="2">HY135</strain>
    </source>
</reference>
<dbReference type="EMBL" id="JARK01001697">
    <property type="protein sequence ID" value="EYB82377.1"/>
    <property type="molecule type" value="Genomic_DNA"/>
</dbReference>
<accession>A0A016RW84</accession>
<dbReference type="AlphaFoldDB" id="A0A016RW84"/>
<evidence type="ECO:0000313" key="2">
    <source>
        <dbReference type="Proteomes" id="UP000024635"/>
    </source>
</evidence>
<sequence length="89" mass="10403">MTHLKYDFKGRGPPRFSRLRHQQILDLLATLIPTMYSKSHGSDENLVFDRIKVPRFLEQGRIRSKKRYLVLAARHGSNVARTRLVLSDQ</sequence>
<name>A0A016RW84_9BILA</name>
<gene>
    <name evidence="1" type="primary">Acey_s0361.g3477</name>
    <name evidence="1" type="ORF">Y032_0361g3477</name>
</gene>
<proteinExistence type="predicted"/>
<organism evidence="1 2">
    <name type="scientific">Ancylostoma ceylanicum</name>
    <dbReference type="NCBI Taxonomy" id="53326"/>
    <lineage>
        <taxon>Eukaryota</taxon>
        <taxon>Metazoa</taxon>
        <taxon>Ecdysozoa</taxon>
        <taxon>Nematoda</taxon>
        <taxon>Chromadorea</taxon>
        <taxon>Rhabditida</taxon>
        <taxon>Rhabditina</taxon>
        <taxon>Rhabditomorpha</taxon>
        <taxon>Strongyloidea</taxon>
        <taxon>Ancylostomatidae</taxon>
        <taxon>Ancylostomatinae</taxon>
        <taxon>Ancylostoma</taxon>
    </lineage>
</organism>
<keyword evidence="2" id="KW-1185">Reference proteome</keyword>
<comment type="caution">
    <text evidence="1">The sequence shown here is derived from an EMBL/GenBank/DDBJ whole genome shotgun (WGS) entry which is preliminary data.</text>
</comment>
<dbReference type="Proteomes" id="UP000024635">
    <property type="component" value="Unassembled WGS sequence"/>
</dbReference>
<evidence type="ECO:0000313" key="1">
    <source>
        <dbReference type="EMBL" id="EYB82377.1"/>
    </source>
</evidence>
<protein>
    <submittedName>
        <fullName evidence="1">Uncharacterized protein</fullName>
    </submittedName>
</protein>